<reference evidence="2 3" key="1">
    <citation type="submission" date="2024-04" db="EMBL/GenBank/DDBJ databases">
        <title>Phyllosticta paracitricarpa is synonymous to the EU quarantine fungus P. citricarpa based on phylogenomic analyses.</title>
        <authorList>
            <consortium name="Lawrence Berkeley National Laboratory"/>
            <person name="Van Ingen-Buijs V.A."/>
            <person name="Van Westerhoven A.C."/>
            <person name="Haridas S."/>
            <person name="Skiadas P."/>
            <person name="Martin F."/>
            <person name="Groenewald J.Z."/>
            <person name="Crous P.W."/>
            <person name="Seidl M.F."/>
        </authorList>
    </citation>
    <scope>NUCLEOTIDE SEQUENCE [LARGE SCALE GENOMIC DNA]</scope>
    <source>
        <strain evidence="2 3">CBS 122670</strain>
    </source>
</reference>
<proteinExistence type="predicted"/>
<keyword evidence="3" id="KW-1185">Reference proteome</keyword>
<gene>
    <name evidence="2" type="ORF">IWX46DRAFT_582581</name>
</gene>
<protein>
    <submittedName>
        <fullName evidence="2">Uncharacterized protein</fullName>
    </submittedName>
</protein>
<feature type="region of interest" description="Disordered" evidence="1">
    <location>
        <begin position="103"/>
        <end position="122"/>
    </location>
</feature>
<organism evidence="2 3">
    <name type="scientific">Phyllosticta citricarpa</name>
    <dbReference type="NCBI Taxonomy" id="55181"/>
    <lineage>
        <taxon>Eukaryota</taxon>
        <taxon>Fungi</taxon>
        <taxon>Dikarya</taxon>
        <taxon>Ascomycota</taxon>
        <taxon>Pezizomycotina</taxon>
        <taxon>Dothideomycetes</taxon>
        <taxon>Dothideomycetes incertae sedis</taxon>
        <taxon>Botryosphaeriales</taxon>
        <taxon>Phyllostictaceae</taxon>
        <taxon>Phyllosticta</taxon>
    </lineage>
</organism>
<sequence length="218" mass="23685">MRAGSVGTRLQNHRADSGCEGGVGEESKMHIPRRSILQCFLIGRPLTFGPGIRRVRPQSLARLSLGGRVVFGAVDLGRWQPPSVRSDRTTNERSVRCSVGPLSSVDEREYGGQQSLGRASPTAANDLEDRHAKYAIVQPHRAAKTPGQIGELRRRENGKRPPSPVSISGLFVGCTFFFTLWRACLLGSGVEVGWIRESGVSTSPPSETLALHMENVTV</sequence>
<feature type="region of interest" description="Disordered" evidence="1">
    <location>
        <begin position="140"/>
        <end position="164"/>
    </location>
</feature>
<name>A0ABR1M3K8_9PEZI</name>
<feature type="region of interest" description="Disordered" evidence="1">
    <location>
        <begin position="1"/>
        <end position="26"/>
    </location>
</feature>
<dbReference type="Proteomes" id="UP001365128">
    <property type="component" value="Unassembled WGS sequence"/>
</dbReference>
<evidence type="ECO:0000313" key="3">
    <source>
        <dbReference type="Proteomes" id="UP001365128"/>
    </source>
</evidence>
<dbReference type="EMBL" id="JBBPDW010000025">
    <property type="protein sequence ID" value="KAK7541425.1"/>
    <property type="molecule type" value="Genomic_DNA"/>
</dbReference>
<evidence type="ECO:0000313" key="2">
    <source>
        <dbReference type="EMBL" id="KAK7541425.1"/>
    </source>
</evidence>
<accession>A0ABR1M3K8</accession>
<comment type="caution">
    <text evidence="2">The sequence shown here is derived from an EMBL/GenBank/DDBJ whole genome shotgun (WGS) entry which is preliminary data.</text>
</comment>
<evidence type="ECO:0000256" key="1">
    <source>
        <dbReference type="SAM" id="MobiDB-lite"/>
    </source>
</evidence>